<comment type="caution">
    <text evidence="1">The sequence shown here is derived from an EMBL/GenBank/DDBJ whole genome shotgun (WGS) entry which is preliminary data.</text>
</comment>
<evidence type="ECO:0000313" key="1">
    <source>
        <dbReference type="EMBL" id="NNU34795.1"/>
    </source>
</evidence>
<accession>A0ABX1W3V6</accession>
<keyword evidence="2" id="KW-1185">Reference proteome</keyword>
<dbReference type="Proteomes" id="UP000566071">
    <property type="component" value="Unassembled WGS sequence"/>
</dbReference>
<organism evidence="1 2">
    <name type="scientific">Mucilaginibacter humi</name>
    <dbReference type="NCBI Taxonomy" id="2732510"/>
    <lineage>
        <taxon>Bacteria</taxon>
        <taxon>Pseudomonadati</taxon>
        <taxon>Bacteroidota</taxon>
        <taxon>Sphingobacteriia</taxon>
        <taxon>Sphingobacteriales</taxon>
        <taxon>Sphingobacteriaceae</taxon>
        <taxon>Mucilaginibacter</taxon>
    </lineage>
</organism>
<protein>
    <submittedName>
        <fullName evidence="1">Esterase family protein</fullName>
    </submittedName>
</protein>
<sequence>GIEHDYTERPGGHTGAYWANSLSYHLLFFHKFMNGKF</sequence>
<evidence type="ECO:0000313" key="2">
    <source>
        <dbReference type="Proteomes" id="UP000566071"/>
    </source>
</evidence>
<reference evidence="1 2" key="1">
    <citation type="submission" date="2020-05" db="EMBL/GenBank/DDBJ databases">
        <authorList>
            <person name="Khan S.A."/>
            <person name="Jeon C.O."/>
            <person name="Chun B.H."/>
        </authorList>
    </citation>
    <scope>NUCLEOTIDE SEQUENCE [LARGE SCALE GENOMIC DNA]</scope>
    <source>
        <strain evidence="1 2">S1162</strain>
    </source>
</reference>
<dbReference type="EMBL" id="JABFCR010000069">
    <property type="protein sequence ID" value="NNU34795.1"/>
    <property type="molecule type" value="Genomic_DNA"/>
</dbReference>
<proteinExistence type="predicted"/>
<name>A0ABX1W3V6_9SPHI</name>
<feature type="non-terminal residue" evidence="1">
    <location>
        <position position="1"/>
    </location>
</feature>
<gene>
    <name evidence="1" type="ORF">HK413_13360</name>
</gene>